<dbReference type="OrthoDB" id="1698854at2"/>
<organism evidence="2 3">
    <name type="scientific">Cohnella pontilimi</name>
    <dbReference type="NCBI Taxonomy" id="2564100"/>
    <lineage>
        <taxon>Bacteria</taxon>
        <taxon>Bacillati</taxon>
        <taxon>Bacillota</taxon>
        <taxon>Bacilli</taxon>
        <taxon>Bacillales</taxon>
        <taxon>Paenibacillaceae</taxon>
        <taxon>Cohnella</taxon>
    </lineage>
</organism>
<accession>A0A4U0FFP3</accession>
<sequence>MLQIWIYLAFINATAYALMSFDKAQARRGGRRIAERTLLTTAAAGGSLGAWIAMRSRRHKTKHAAFAAGIPLMLAIHIGILAYWLSR</sequence>
<evidence type="ECO:0000313" key="2">
    <source>
        <dbReference type="EMBL" id="TJY42182.1"/>
    </source>
</evidence>
<proteinExistence type="predicted"/>
<reference evidence="2 3" key="1">
    <citation type="submission" date="2019-04" db="EMBL/GenBank/DDBJ databases">
        <title>Cohnella sp. nov., isolated from soil.</title>
        <authorList>
            <person name="Kim W."/>
        </authorList>
    </citation>
    <scope>NUCLEOTIDE SEQUENCE [LARGE SCALE GENOMIC DNA]</scope>
    <source>
        <strain evidence="2 3">CAU 1483</strain>
    </source>
</reference>
<dbReference type="InterPro" id="IPR010718">
    <property type="entry name" value="DUF1294"/>
</dbReference>
<feature type="transmembrane region" description="Helical" evidence="1">
    <location>
        <begin position="6"/>
        <end position="22"/>
    </location>
</feature>
<keyword evidence="3" id="KW-1185">Reference proteome</keyword>
<gene>
    <name evidence="2" type="ORF">E5161_09235</name>
</gene>
<evidence type="ECO:0000313" key="3">
    <source>
        <dbReference type="Proteomes" id="UP000309673"/>
    </source>
</evidence>
<feature type="transmembrane region" description="Helical" evidence="1">
    <location>
        <begin position="64"/>
        <end position="85"/>
    </location>
</feature>
<keyword evidence="1" id="KW-0812">Transmembrane</keyword>
<protein>
    <submittedName>
        <fullName evidence="2">DUF1294 domain-containing protein</fullName>
    </submittedName>
</protein>
<keyword evidence="1" id="KW-1133">Transmembrane helix</keyword>
<dbReference type="Pfam" id="PF06961">
    <property type="entry name" value="DUF1294"/>
    <property type="match status" value="1"/>
</dbReference>
<dbReference type="AlphaFoldDB" id="A0A4U0FFP3"/>
<dbReference type="Proteomes" id="UP000309673">
    <property type="component" value="Unassembled WGS sequence"/>
</dbReference>
<dbReference type="EMBL" id="SUPK01000004">
    <property type="protein sequence ID" value="TJY42182.1"/>
    <property type="molecule type" value="Genomic_DNA"/>
</dbReference>
<comment type="caution">
    <text evidence="2">The sequence shown here is derived from an EMBL/GenBank/DDBJ whole genome shotgun (WGS) entry which is preliminary data.</text>
</comment>
<evidence type="ECO:0000256" key="1">
    <source>
        <dbReference type="SAM" id="Phobius"/>
    </source>
</evidence>
<dbReference type="RefSeq" id="WP_136777437.1">
    <property type="nucleotide sequence ID" value="NZ_SUPK01000004.1"/>
</dbReference>
<name>A0A4U0FFP3_9BACL</name>
<keyword evidence="1" id="KW-0472">Membrane</keyword>